<evidence type="ECO:0000313" key="3">
    <source>
        <dbReference type="EMBL" id="KAF1943518.1"/>
    </source>
</evidence>
<feature type="chain" id="PRO_5025680692" evidence="2">
    <location>
        <begin position="17"/>
        <end position="102"/>
    </location>
</feature>
<dbReference type="EMBL" id="ML976024">
    <property type="protein sequence ID" value="KAF1943518.1"/>
    <property type="molecule type" value="Genomic_DNA"/>
</dbReference>
<evidence type="ECO:0000256" key="2">
    <source>
        <dbReference type="SAM" id="SignalP"/>
    </source>
</evidence>
<keyword evidence="2" id="KW-0732">Signal</keyword>
<accession>A0A6A5SUN0</accession>
<proteinExistence type="predicted"/>
<feature type="signal peptide" evidence="2">
    <location>
        <begin position="1"/>
        <end position="16"/>
    </location>
</feature>
<keyword evidence="4" id="KW-1185">Reference proteome</keyword>
<protein>
    <submittedName>
        <fullName evidence="3">Uncharacterized protein</fullName>
    </submittedName>
</protein>
<evidence type="ECO:0000256" key="1">
    <source>
        <dbReference type="SAM" id="MobiDB-lite"/>
    </source>
</evidence>
<dbReference type="AlphaFoldDB" id="A0A6A5SUN0"/>
<dbReference type="Proteomes" id="UP000800038">
    <property type="component" value="Unassembled WGS sequence"/>
</dbReference>
<evidence type="ECO:0000313" key="4">
    <source>
        <dbReference type="Proteomes" id="UP000800038"/>
    </source>
</evidence>
<sequence>MAFCATLHVIIPFGLATSASGLQAIFGMRKACLWYRMISEISKIMSLGYSCQDLSESYVIDHKRRGQSDPPHIADRNPASSREPEPQQRSRIHAGTASAPHK</sequence>
<gene>
    <name evidence="3" type="ORF">EJ02DRAFT_464869</name>
</gene>
<reference evidence="3" key="1">
    <citation type="journal article" date="2020" name="Stud. Mycol.">
        <title>101 Dothideomycetes genomes: a test case for predicting lifestyles and emergence of pathogens.</title>
        <authorList>
            <person name="Haridas S."/>
            <person name="Albert R."/>
            <person name="Binder M."/>
            <person name="Bloem J."/>
            <person name="Labutti K."/>
            <person name="Salamov A."/>
            <person name="Andreopoulos B."/>
            <person name="Baker S."/>
            <person name="Barry K."/>
            <person name="Bills G."/>
            <person name="Bluhm B."/>
            <person name="Cannon C."/>
            <person name="Castanera R."/>
            <person name="Culley D."/>
            <person name="Daum C."/>
            <person name="Ezra D."/>
            <person name="Gonzalez J."/>
            <person name="Henrissat B."/>
            <person name="Kuo A."/>
            <person name="Liang C."/>
            <person name="Lipzen A."/>
            <person name="Lutzoni F."/>
            <person name="Magnuson J."/>
            <person name="Mondo S."/>
            <person name="Nolan M."/>
            <person name="Ohm R."/>
            <person name="Pangilinan J."/>
            <person name="Park H.-J."/>
            <person name="Ramirez L."/>
            <person name="Alfaro M."/>
            <person name="Sun H."/>
            <person name="Tritt A."/>
            <person name="Yoshinaga Y."/>
            <person name="Zwiers L.-H."/>
            <person name="Turgeon B."/>
            <person name="Goodwin S."/>
            <person name="Spatafora J."/>
            <person name="Crous P."/>
            <person name="Grigoriev I."/>
        </authorList>
    </citation>
    <scope>NUCLEOTIDE SEQUENCE</scope>
    <source>
        <strain evidence="3">CBS 161.51</strain>
    </source>
</reference>
<organism evidence="3 4">
    <name type="scientific">Clathrospora elynae</name>
    <dbReference type="NCBI Taxonomy" id="706981"/>
    <lineage>
        <taxon>Eukaryota</taxon>
        <taxon>Fungi</taxon>
        <taxon>Dikarya</taxon>
        <taxon>Ascomycota</taxon>
        <taxon>Pezizomycotina</taxon>
        <taxon>Dothideomycetes</taxon>
        <taxon>Pleosporomycetidae</taxon>
        <taxon>Pleosporales</taxon>
        <taxon>Diademaceae</taxon>
        <taxon>Clathrospora</taxon>
    </lineage>
</organism>
<name>A0A6A5SUN0_9PLEO</name>
<feature type="region of interest" description="Disordered" evidence="1">
    <location>
        <begin position="61"/>
        <end position="102"/>
    </location>
</feature>